<keyword evidence="4" id="KW-0963">Cytoplasm</keyword>
<evidence type="ECO:0000256" key="2">
    <source>
        <dbReference type="ARBA" id="ARBA00004138"/>
    </source>
</evidence>
<evidence type="ECO:0000313" key="11">
    <source>
        <dbReference type="RefSeq" id="XP_018112398.1"/>
    </source>
</evidence>
<evidence type="ECO:0000256" key="7">
    <source>
        <dbReference type="ARBA" id="ARBA00023273"/>
    </source>
</evidence>
<feature type="coiled-coil region" evidence="8">
    <location>
        <begin position="537"/>
        <end position="649"/>
    </location>
</feature>
<evidence type="ECO:0000256" key="6">
    <source>
        <dbReference type="ARBA" id="ARBA00023212"/>
    </source>
</evidence>
<keyword evidence="7" id="KW-0966">Cell projection</keyword>
<dbReference type="InterPro" id="IPR026099">
    <property type="entry name" value="Odf2-rel"/>
</dbReference>
<comment type="subcellular location">
    <subcellularLocation>
        <location evidence="2">Cell projection</location>
        <location evidence="2">Cilium</location>
    </subcellularLocation>
    <subcellularLocation>
        <location evidence="1">Cytoplasm</location>
        <location evidence="1">Cytoskeleton</location>
        <location evidence="1">Microtubule organizing center</location>
        <location evidence="1">Centrosome</location>
        <location evidence="1">Centriole</location>
    </subcellularLocation>
</comment>
<organism evidence="10">
    <name type="scientific">Xenopus laevis</name>
    <name type="common">African clawed frog</name>
    <dbReference type="NCBI Taxonomy" id="8355"/>
    <lineage>
        <taxon>Eukaryota</taxon>
        <taxon>Metazoa</taxon>
        <taxon>Chordata</taxon>
        <taxon>Craniata</taxon>
        <taxon>Vertebrata</taxon>
        <taxon>Euteleostomi</taxon>
        <taxon>Amphibia</taxon>
        <taxon>Batrachia</taxon>
        <taxon>Anura</taxon>
        <taxon>Pipoidea</taxon>
        <taxon>Pipidae</taxon>
        <taxon>Xenopodinae</taxon>
        <taxon>Xenopus</taxon>
        <taxon>Xenopus</taxon>
    </lineage>
</organism>
<gene>
    <name evidence="10 11 12" type="primary">odf2l.L</name>
    <name evidence="10 11" type="synonym">odf2l</name>
</gene>
<evidence type="ECO:0000313" key="9">
    <source>
        <dbReference type="Proteomes" id="UP000186698"/>
    </source>
</evidence>
<dbReference type="OrthoDB" id="9948429at2759"/>
<proteinExistence type="inferred from homology"/>
<dbReference type="AGR" id="Xenbase:XB-GENE-948656"/>
<dbReference type="Proteomes" id="UP000186698">
    <property type="component" value="Chromosome 4L"/>
</dbReference>
<name>A0A8J0UZG5_XENLA</name>
<dbReference type="PANTHER" id="PTHR23162">
    <property type="entry name" value="OUTER DENSE FIBER OF SPERM TAILS 2"/>
    <property type="match status" value="1"/>
</dbReference>
<dbReference type="GO" id="GO:1902018">
    <property type="term" value="P:negative regulation of cilium assembly"/>
    <property type="evidence" value="ECO:0000318"/>
    <property type="project" value="GO_Central"/>
</dbReference>
<feature type="coiled-coil region" evidence="8">
    <location>
        <begin position="391"/>
        <end position="467"/>
    </location>
</feature>
<dbReference type="RefSeq" id="XP_018112398.1">
    <property type="nucleotide sequence ID" value="XM_018256909.2"/>
</dbReference>
<evidence type="ECO:0000256" key="8">
    <source>
        <dbReference type="SAM" id="Coils"/>
    </source>
</evidence>
<evidence type="ECO:0000256" key="4">
    <source>
        <dbReference type="ARBA" id="ARBA00022490"/>
    </source>
</evidence>
<evidence type="ECO:0000256" key="1">
    <source>
        <dbReference type="ARBA" id="ARBA00004114"/>
    </source>
</evidence>
<dbReference type="GO" id="GO:0036064">
    <property type="term" value="C:ciliary basal body"/>
    <property type="evidence" value="ECO:0000318"/>
    <property type="project" value="GO_Central"/>
</dbReference>
<feature type="coiled-coil region" evidence="8">
    <location>
        <begin position="264"/>
        <end position="330"/>
    </location>
</feature>
<comment type="similarity">
    <text evidence="3">Belongs to the ODF2 family.</text>
</comment>
<evidence type="ECO:0000256" key="3">
    <source>
        <dbReference type="ARBA" id="ARBA00009316"/>
    </source>
</evidence>
<dbReference type="AlphaFoldDB" id="A0A8J0UZG5"/>
<sequence length="694" mass="80177">MKTPTSTIQTNAATATHGNLVSTSNANFSEHMDERSSVLTQDTQEFLTDLLNRQKTRLNELSSHLSSMAHSETFLSSLKSSMHWPVEELTCDKVVTLLTKLKDTDVAANSVETLIEKLKDSSRGILRADNVSSLDAIDISKQNDLLWKELETFRHIRGILESFLQTHYSKSSRLINQESVEVLMGQLLEHEKDNLRLREQVVEKETKVEDLLHLIQQEKDTAVKSNQVSRSTEATHIRLQNLVKRKETENQQMVTQIQSLAAVISGRKLEIEDLRREITHLKEKQTFEKEGLKKAFRVQKQKVDNFQDVMENLNTQIKKKETELSEVHSSCSIWKDHHDSAVETKTRLEVQHESLTKQISDHLKHIKTMDEEREQSKEENAEKISAIILENARFSEENVKLKASIAALESETVLVNSELLEVREKASQQKHFAEQYENQVQKLQEELNKLKEKFKDVLTKKKEILENKASENKKVRKQLDADLAKLEHVPGMLKSADQMLQECQDSLLVSKGKCAEQSETIKELQIQVDTNDYFLGNESFKLENNRIERKCEEIRIKLEKMIMHNEQLESKLKGQERDLQRSEVELEGKAKECSTLMRLLENAVEAGNKQISEENNKVLSKELALQRKLQSLESELKRKRAEHKQLGCTLNAFEKTHNLRLEEIRHSLEMTESRNKSIQSYVQFLKTSYAAMFE</sequence>
<keyword evidence="6" id="KW-0206">Cytoskeleton</keyword>
<dbReference type="PANTHER" id="PTHR23162:SF7">
    <property type="entry name" value="PROTEIN BCAP"/>
    <property type="match status" value="1"/>
</dbReference>
<evidence type="ECO:0000256" key="5">
    <source>
        <dbReference type="ARBA" id="ARBA00023054"/>
    </source>
</evidence>
<dbReference type="Xenbase" id="XB-GENE-948656">
    <property type="gene designation" value="odf2l.L"/>
</dbReference>
<dbReference type="GeneID" id="733263"/>
<reference evidence="10 11" key="1">
    <citation type="submission" date="2022-04" db="UniProtKB">
        <authorList>
            <consortium name="RefSeq"/>
        </authorList>
    </citation>
    <scope>IDENTIFICATION</scope>
    <source>
        <strain evidence="10 11">J_2021</strain>
        <tissue evidence="10 11">Erythrocytes</tissue>
    </source>
</reference>
<protein>
    <submittedName>
        <fullName evidence="10 11">protein BCAP isoform X1</fullName>
    </submittedName>
</protein>
<dbReference type="GO" id="GO:0005813">
    <property type="term" value="C:centrosome"/>
    <property type="evidence" value="ECO:0000318"/>
    <property type="project" value="GO_Central"/>
</dbReference>
<evidence type="ECO:0000313" key="10">
    <source>
        <dbReference type="RefSeq" id="XP_018112397.1"/>
    </source>
</evidence>
<evidence type="ECO:0000313" key="12">
    <source>
        <dbReference type="Xenbase" id="XB-GENE-948656"/>
    </source>
</evidence>
<accession>A0A8J0UZG5</accession>
<keyword evidence="9" id="KW-1185">Reference proteome</keyword>
<dbReference type="CTD" id="733263"/>
<dbReference type="RefSeq" id="XP_018112397.1">
    <property type="nucleotide sequence ID" value="XM_018256908.2"/>
</dbReference>
<dbReference type="GO" id="GO:0005814">
    <property type="term" value="C:centriole"/>
    <property type="evidence" value="ECO:0007669"/>
    <property type="project" value="UniProtKB-SubCell"/>
</dbReference>
<keyword evidence="5 8" id="KW-0175">Coiled coil</keyword>